<dbReference type="HOGENOM" id="CLU_000288_125_3_1"/>
<dbReference type="SUPFAM" id="SSF48452">
    <property type="entry name" value="TPR-like"/>
    <property type="match status" value="2"/>
</dbReference>
<evidence type="ECO:0000313" key="3">
    <source>
        <dbReference type="EMBL" id="ETS75190.1"/>
    </source>
</evidence>
<sequence length="1103" mass="125749">MAESDLKPLRRHDYHVAWICPGDDVALDPARLLFDEEHPRPEFDADYDDNTYYFGTMGGHNVVLATTSPGMRGNVNASRLTSPMFKTFPNIKMTMVVGIGGGVPSESPADDALKDIHLGDVIVGWPGDGKPAVVYYESGRSLVDGFEQLGQVDKPDWVLLQALAKIKSDHRFDTIKPTPRPRTGFRANLNNLQQYDPQYAYPGYQHDKLFRSGYNHQGQKEDCADCASGELIDRKPREERHQGQLVFHQGRIGTGNSVILDGQLRDQISRENGGLQCIEMSAAGVDASRNCLVIRGISDYCDSHKGSAWKHYAAASAAVFGRELLSAVQPKKVTGMEVGGTKVSDMKIDHFMVPLGRNDGFVERQDIVPNLLERVLPSSNRDDCQRNAIEGLGGIGKTQIALELAYRARTETSVFWIPAMSQASFDNAVRGIGRLLNVPGMEDDQANHKDLVKAALEKTTDDWILIIDNADDMNLCFDKDDGLRLSQWLPFNRNGSILFTTRDHEVPSRLDISSNCVVKLAEMSKDEAIDLLKTRLDETQLRDVQSTNTLIDRLAYLPLAIKQASAYMAQTGDSTSTYLRYHRESNQEQIELLSRDFEDQGRYPGTKNAITTTWLISFEHVSRKHPLAIQYLEFICFLAQKDIPKSLLPPASTEREQNEAVATLQGYAFITRRDHGNSFDIHRLVQLAMRNHLQGERLRETTTITIQHLSKVYPFPKHENRSLWMQYMPHVMAAAEVCREAGDKHATITFLHCVAETYRRTSKYKQAEHLFQQELELAEEMYSQRHPETLACMYCLAISISRQGRYGEAEEMHRQRIKIEEEVLGKQHRATLASRLEFAQSIYRQGRYGEAEQLYRNMLKVYQEVLGKQHSHTLTCMQELTKTIHAQGRYSEAEQMHRNTLKIHQEVSGQQHRHTLTCMQELARSIHHQGRYSEAEQMHREILEVRQEVSGQQHPHTLTCMQELARSIHDQGRYSEAEQMHREISEVRQKVLGQQHPDTLNTMHWLAVALDRQEKWGEAEQTYRQALALMEKALGPEHDRTIGCKKNLQKCLESSGKSSTTDCRETQKDFPEHEDTRETEQQGQRQGRKRVHKRRAKRVKTGN</sequence>
<dbReference type="PANTHER" id="PTHR46082:SF6">
    <property type="entry name" value="AAA+ ATPASE DOMAIN-CONTAINING PROTEIN-RELATED"/>
    <property type="match status" value="1"/>
</dbReference>
<dbReference type="GO" id="GO:0043531">
    <property type="term" value="F:ADP binding"/>
    <property type="evidence" value="ECO:0007669"/>
    <property type="project" value="InterPro"/>
</dbReference>
<dbReference type="OrthoDB" id="626167at2759"/>
<evidence type="ECO:0000256" key="1">
    <source>
        <dbReference type="SAM" id="MobiDB-lite"/>
    </source>
</evidence>
<dbReference type="Pfam" id="PF13374">
    <property type="entry name" value="TPR_10"/>
    <property type="match status" value="1"/>
</dbReference>
<organism evidence="3 4">
    <name type="scientific">Pestalotiopsis fici (strain W106-1 / CGMCC3.15140)</name>
    <dbReference type="NCBI Taxonomy" id="1229662"/>
    <lineage>
        <taxon>Eukaryota</taxon>
        <taxon>Fungi</taxon>
        <taxon>Dikarya</taxon>
        <taxon>Ascomycota</taxon>
        <taxon>Pezizomycotina</taxon>
        <taxon>Sordariomycetes</taxon>
        <taxon>Xylariomycetidae</taxon>
        <taxon>Amphisphaeriales</taxon>
        <taxon>Sporocadaceae</taxon>
        <taxon>Pestalotiopsis</taxon>
    </lineage>
</organism>
<dbReference type="Pfam" id="PF00931">
    <property type="entry name" value="NB-ARC"/>
    <property type="match status" value="1"/>
</dbReference>
<dbReference type="InterPro" id="IPR019734">
    <property type="entry name" value="TPR_rpt"/>
</dbReference>
<name>W3WMQ4_PESFW</name>
<dbReference type="GO" id="GO:0003824">
    <property type="term" value="F:catalytic activity"/>
    <property type="evidence" value="ECO:0007669"/>
    <property type="project" value="InterPro"/>
</dbReference>
<feature type="domain" description="NB-ARC" evidence="2">
    <location>
        <begin position="381"/>
        <end position="534"/>
    </location>
</feature>
<dbReference type="InterPro" id="IPR002182">
    <property type="entry name" value="NB-ARC"/>
</dbReference>
<dbReference type="SMART" id="SM00028">
    <property type="entry name" value="TPR"/>
    <property type="match status" value="6"/>
</dbReference>
<dbReference type="Gene3D" id="3.40.50.1580">
    <property type="entry name" value="Nucleoside phosphorylase domain"/>
    <property type="match status" value="1"/>
</dbReference>
<dbReference type="GO" id="GO:0009116">
    <property type="term" value="P:nucleoside metabolic process"/>
    <property type="evidence" value="ECO:0007669"/>
    <property type="project" value="InterPro"/>
</dbReference>
<feature type="compositionally biased region" description="Basic and acidic residues" evidence="1">
    <location>
        <begin position="1062"/>
        <end position="1080"/>
    </location>
</feature>
<proteinExistence type="predicted"/>
<dbReference type="SUPFAM" id="SSF53167">
    <property type="entry name" value="Purine and uridine phosphorylases"/>
    <property type="match status" value="1"/>
</dbReference>
<feature type="region of interest" description="Disordered" evidence="1">
    <location>
        <begin position="1054"/>
        <end position="1103"/>
    </location>
</feature>
<evidence type="ECO:0000313" key="4">
    <source>
        <dbReference type="Proteomes" id="UP000030651"/>
    </source>
</evidence>
<dbReference type="Gene3D" id="3.40.50.300">
    <property type="entry name" value="P-loop containing nucleotide triphosphate hydrolases"/>
    <property type="match status" value="1"/>
</dbReference>
<dbReference type="InterPro" id="IPR035994">
    <property type="entry name" value="Nucleoside_phosphorylase_sf"/>
</dbReference>
<feature type="compositionally biased region" description="Basic residues" evidence="1">
    <location>
        <begin position="1086"/>
        <end position="1103"/>
    </location>
</feature>
<dbReference type="eggNOG" id="KOG1840">
    <property type="taxonomic scope" value="Eukaryota"/>
</dbReference>
<reference evidence="4" key="1">
    <citation type="journal article" date="2015" name="BMC Genomics">
        <title>Genomic and transcriptomic analysis of the endophytic fungus Pestalotiopsis fici reveals its lifestyle and high potential for synthesis of natural products.</title>
        <authorList>
            <person name="Wang X."/>
            <person name="Zhang X."/>
            <person name="Liu L."/>
            <person name="Xiang M."/>
            <person name="Wang W."/>
            <person name="Sun X."/>
            <person name="Che Y."/>
            <person name="Guo L."/>
            <person name="Liu G."/>
            <person name="Guo L."/>
            <person name="Wang C."/>
            <person name="Yin W.B."/>
            <person name="Stadler M."/>
            <person name="Zhang X."/>
            <person name="Liu X."/>
        </authorList>
    </citation>
    <scope>NUCLEOTIDE SEQUENCE [LARGE SCALE GENOMIC DNA]</scope>
    <source>
        <strain evidence="4">W106-1 / CGMCC3.15140</strain>
    </source>
</reference>
<dbReference type="AlphaFoldDB" id="W3WMQ4"/>
<dbReference type="KEGG" id="pfy:PFICI_13674"/>
<dbReference type="InterPro" id="IPR053137">
    <property type="entry name" value="NLR-like"/>
</dbReference>
<protein>
    <recommendedName>
        <fullName evidence="2">NB-ARC domain-containing protein</fullName>
    </recommendedName>
</protein>
<dbReference type="PANTHER" id="PTHR46082">
    <property type="entry name" value="ATP/GTP-BINDING PROTEIN-RELATED"/>
    <property type="match status" value="1"/>
</dbReference>
<accession>W3WMQ4</accession>
<dbReference type="Gene3D" id="1.25.40.10">
    <property type="entry name" value="Tetratricopeptide repeat domain"/>
    <property type="match status" value="2"/>
</dbReference>
<dbReference type="GeneID" id="19278687"/>
<dbReference type="InterPro" id="IPR027417">
    <property type="entry name" value="P-loop_NTPase"/>
</dbReference>
<evidence type="ECO:0000259" key="2">
    <source>
        <dbReference type="Pfam" id="PF00931"/>
    </source>
</evidence>
<keyword evidence="4" id="KW-1185">Reference proteome</keyword>
<gene>
    <name evidence="3" type="ORF">PFICI_13674</name>
</gene>
<dbReference type="Pfam" id="PF13424">
    <property type="entry name" value="TPR_12"/>
    <property type="match status" value="3"/>
</dbReference>
<dbReference type="OMA" id="LVSTYWA"/>
<dbReference type="RefSeq" id="XP_007840446.1">
    <property type="nucleotide sequence ID" value="XM_007842255.1"/>
</dbReference>
<dbReference type="InParanoid" id="W3WMQ4"/>
<dbReference type="EMBL" id="KI912119">
    <property type="protein sequence ID" value="ETS75190.1"/>
    <property type="molecule type" value="Genomic_DNA"/>
</dbReference>
<dbReference type="SUPFAM" id="SSF52540">
    <property type="entry name" value="P-loop containing nucleoside triphosphate hydrolases"/>
    <property type="match status" value="1"/>
</dbReference>
<dbReference type="Proteomes" id="UP000030651">
    <property type="component" value="Unassembled WGS sequence"/>
</dbReference>
<dbReference type="InterPro" id="IPR011990">
    <property type="entry name" value="TPR-like_helical_dom_sf"/>
</dbReference>